<dbReference type="InterPro" id="IPR038765">
    <property type="entry name" value="Papain-like_cys_pep_sf"/>
</dbReference>
<comment type="caution">
    <text evidence="1">The sequence shown here is derived from an EMBL/GenBank/DDBJ whole genome shotgun (WGS) entry which is preliminary data.</text>
</comment>
<organism evidence="1 2">
    <name type="scientific">Anisodus tanguticus</name>
    <dbReference type="NCBI Taxonomy" id="243964"/>
    <lineage>
        <taxon>Eukaryota</taxon>
        <taxon>Viridiplantae</taxon>
        <taxon>Streptophyta</taxon>
        <taxon>Embryophyta</taxon>
        <taxon>Tracheophyta</taxon>
        <taxon>Spermatophyta</taxon>
        <taxon>Magnoliopsida</taxon>
        <taxon>eudicotyledons</taxon>
        <taxon>Gunneridae</taxon>
        <taxon>Pentapetalae</taxon>
        <taxon>asterids</taxon>
        <taxon>lamiids</taxon>
        <taxon>Solanales</taxon>
        <taxon>Solanaceae</taxon>
        <taxon>Solanoideae</taxon>
        <taxon>Hyoscyameae</taxon>
        <taxon>Anisodus</taxon>
    </lineage>
</organism>
<evidence type="ECO:0000313" key="2">
    <source>
        <dbReference type="Proteomes" id="UP001291623"/>
    </source>
</evidence>
<name>A0AAE1VFQ6_9SOLA</name>
<gene>
    <name evidence="1" type="ORF">RND71_020994</name>
</gene>
<reference evidence="1" key="1">
    <citation type="submission" date="2023-12" db="EMBL/GenBank/DDBJ databases">
        <title>Genome assembly of Anisodus tanguticus.</title>
        <authorList>
            <person name="Wang Y.-J."/>
        </authorList>
    </citation>
    <scope>NUCLEOTIDE SEQUENCE</scope>
    <source>
        <strain evidence="1">KB-2021</strain>
        <tissue evidence="1">Leaf</tissue>
    </source>
</reference>
<evidence type="ECO:0008006" key="3">
    <source>
        <dbReference type="Google" id="ProtNLM"/>
    </source>
</evidence>
<proteinExistence type="predicted"/>
<dbReference type="Gene3D" id="3.40.395.10">
    <property type="entry name" value="Adenoviral Proteinase, Chain A"/>
    <property type="match status" value="1"/>
</dbReference>
<protein>
    <recommendedName>
        <fullName evidence="3">Ubiquitin-like protease family profile domain-containing protein</fullName>
    </recommendedName>
</protein>
<dbReference type="EMBL" id="JAVYJV010000011">
    <property type="protein sequence ID" value="KAK4358765.1"/>
    <property type="molecule type" value="Genomic_DNA"/>
</dbReference>
<sequence length="83" mass="10087">MIETFPKQSNIDCGFFVACFAEYLIENIELCVVNFDIDGLRSRYGILLWHYRRQKQENGEYNDYEDSERWRKQILGKKRKKKT</sequence>
<dbReference type="Proteomes" id="UP001291623">
    <property type="component" value="Unassembled WGS sequence"/>
</dbReference>
<dbReference type="PANTHER" id="PTHR33022:SF21">
    <property type="entry name" value="UBIQUITIN-LIKE PROTEASE FAMILY PROFILE DOMAIN-CONTAINING PROTEIN"/>
    <property type="match status" value="1"/>
</dbReference>
<evidence type="ECO:0000313" key="1">
    <source>
        <dbReference type="EMBL" id="KAK4358765.1"/>
    </source>
</evidence>
<dbReference type="AlphaFoldDB" id="A0AAE1VFQ6"/>
<dbReference type="SUPFAM" id="SSF54001">
    <property type="entry name" value="Cysteine proteinases"/>
    <property type="match status" value="1"/>
</dbReference>
<keyword evidence="2" id="KW-1185">Reference proteome</keyword>
<dbReference type="PANTHER" id="PTHR33022">
    <property type="entry name" value="DUF1985 DOMAIN-CONTAINING PROTEIN"/>
    <property type="match status" value="1"/>
</dbReference>
<accession>A0AAE1VFQ6</accession>